<dbReference type="InterPro" id="IPR013324">
    <property type="entry name" value="RNA_pol_sigma_r3/r4-like"/>
</dbReference>
<feature type="domain" description="RNA polymerase sigma-70 region 2" evidence="7">
    <location>
        <begin position="24"/>
        <end position="88"/>
    </location>
</feature>
<dbReference type="InterPro" id="IPR013325">
    <property type="entry name" value="RNA_pol_sigma_r2"/>
</dbReference>
<comment type="caution">
    <text evidence="9">The sequence shown here is derived from an EMBL/GenBank/DDBJ whole genome shotgun (WGS) entry which is preliminary data.</text>
</comment>
<reference evidence="10" key="1">
    <citation type="journal article" date="2019" name="Int. J. Syst. Evol. Microbiol.">
        <title>The Global Catalogue of Microorganisms (GCM) 10K type strain sequencing project: providing services to taxonomists for standard genome sequencing and annotation.</title>
        <authorList>
            <consortium name="The Broad Institute Genomics Platform"/>
            <consortium name="The Broad Institute Genome Sequencing Center for Infectious Disease"/>
            <person name="Wu L."/>
            <person name="Ma J."/>
        </authorList>
    </citation>
    <scope>NUCLEOTIDE SEQUENCE [LARGE SCALE GENOMIC DNA]</scope>
    <source>
        <strain evidence="10">CGMCC 1.13574</strain>
    </source>
</reference>
<evidence type="ECO:0000256" key="6">
    <source>
        <dbReference type="RuleBase" id="RU000716"/>
    </source>
</evidence>
<dbReference type="InterPro" id="IPR036388">
    <property type="entry name" value="WH-like_DNA-bd_sf"/>
</dbReference>
<evidence type="ECO:0000256" key="1">
    <source>
        <dbReference type="ARBA" id="ARBA00010641"/>
    </source>
</evidence>
<dbReference type="InterPro" id="IPR014284">
    <property type="entry name" value="RNA_pol_sigma-70_dom"/>
</dbReference>
<dbReference type="SUPFAM" id="SSF88946">
    <property type="entry name" value="Sigma2 domain of RNA polymerase sigma factors"/>
    <property type="match status" value="1"/>
</dbReference>
<accession>A0ABW5A0Z9</accession>
<dbReference type="PANTHER" id="PTHR43133:SF51">
    <property type="entry name" value="RNA POLYMERASE SIGMA FACTOR"/>
    <property type="match status" value="1"/>
</dbReference>
<keyword evidence="10" id="KW-1185">Reference proteome</keyword>
<comment type="similarity">
    <text evidence="1 6">Belongs to the sigma-70 factor family. ECF subfamily.</text>
</comment>
<dbReference type="RefSeq" id="WP_386047714.1">
    <property type="nucleotide sequence ID" value="NZ_JBHUIO010000009.1"/>
</dbReference>
<keyword evidence="2 6" id="KW-0805">Transcription regulation</keyword>
<dbReference type="PROSITE" id="PS01063">
    <property type="entry name" value="SIGMA70_ECF"/>
    <property type="match status" value="1"/>
</dbReference>
<dbReference type="Pfam" id="PF04542">
    <property type="entry name" value="Sigma70_r2"/>
    <property type="match status" value="1"/>
</dbReference>
<keyword evidence="3 6" id="KW-0731">Sigma factor</keyword>
<sequence length="578" mass="64417">MVEHEDRELVERARSGDQEAFGELVRRHRAKAFGLARSLAHDPHLADDIVQDALVRAFLHLGTLLDGERFLPWLQTIVRNQAHMKLRRGGPFGKERPFSAYEAASDLGANTNWGDLDSILHHLAKNAAATRLGDPLERVMRCETLDLIRTLLLCLKPREREIFELHFFRQLSPAEIASLYATTTNVIYTSLHRSKQKLQKEHLRASLALLVKTRRGHSKMSKRILEKPKMYHYEGTYNSAVLAIHSALAYTEKQELSLAEVMALSTHAFRINVSDTIDPSGPTAFDWKTVFSKGLNNLGFQAKCVGGPTGRGPTAEDTVQAIELVHDSIDRGIPLIAWNVETPEFGLIYGYDDEKKVLHIFDAAAPGKELSYEKLGHGSYPELFVLAIGERTERTHRSADIIHFMPQTAEQATNYRQALRQTLALVLSHAHGEESTFANMTGGLAAYDVLINALRTGTVHQFGGGYNITVISDARKFAAEFLIKLSRPFHHCLRPNMEEFQLQRLAARAAVHYAQVSAAWIGLSQLFPFPQGGNPTDPAAVAEAIALLQEAKEAEKNGITVLEQLYGLLDNIKTEVEA</sequence>
<evidence type="ECO:0000256" key="5">
    <source>
        <dbReference type="ARBA" id="ARBA00023163"/>
    </source>
</evidence>
<keyword evidence="4 6" id="KW-0238">DNA-binding</keyword>
<dbReference type="Proteomes" id="UP001597343">
    <property type="component" value="Unassembled WGS sequence"/>
</dbReference>
<dbReference type="InterPro" id="IPR013249">
    <property type="entry name" value="RNA_pol_sigma70_r4_t2"/>
</dbReference>
<dbReference type="Gene3D" id="1.10.10.10">
    <property type="entry name" value="Winged helix-like DNA-binding domain superfamily/Winged helix DNA-binding domain"/>
    <property type="match status" value="1"/>
</dbReference>
<gene>
    <name evidence="9" type="ORF">ACFSOY_14325</name>
</gene>
<evidence type="ECO:0000313" key="10">
    <source>
        <dbReference type="Proteomes" id="UP001597343"/>
    </source>
</evidence>
<dbReference type="InterPro" id="IPR007627">
    <property type="entry name" value="RNA_pol_sigma70_r2"/>
</dbReference>
<name>A0ABW5A0Z9_9BACL</name>
<dbReference type="InterPro" id="IPR039425">
    <property type="entry name" value="RNA_pol_sigma-70-like"/>
</dbReference>
<protein>
    <recommendedName>
        <fullName evidence="6">RNA polymerase sigma factor</fullName>
    </recommendedName>
</protein>
<dbReference type="PANTHER" id="PTHR43133">
    <property type="entry name" value="RNA POLYMERASE ECF-TYPE SIGMA FACTO"/>
    <property type="match status" value="1"/>
</dbReference>
<dbReference type="EMBL" id="JBHUIO010000009">
    <property type="protein sequence ID" value="MFD2171140.1"/>
    <property type="molecule type" value="Genomic_DNA"/>
</dbReference>
<evidence type="ECO:0000256" key="2">
    <source>
        <dbReference type="ARBA" id="ARBA00023015"/>
    </source>
</evidence>
<feature type="domain" description="RNA polymerase sigma factor 70 region 4 type 2" evidence="8">
    <location>
        <begin position="146"/>
        <end position="198"/>
    </location>
</feature>
<dbReference type="SUPFAM" id="SSF88659">
    <property type="entry name" value="Sigma3 and sigma4 domains of RNA polymerase sigma factors"/>
    <property type="match status" value="1"/>
</dbReference>
<dbReference type="Pfam" id="PF08281">
    <property type="entry name" value="Sigma70_r4_2"/>
    <property type="match status" value="1"/>
</dbReference>
<evidence type="ECO:0000259" key="7">
    <source>
        <dbReference type="Pfam" id="PF04542"/>
    </source>
</evidence>
<dbReference type="NCBIfam" id="TIGR02937">
    <property type="entry name" value="sigma70-ECF"/>
    <property type="match status" value="1"/>
</dbReference>
<organism evidence="9 10">
    <name type="scientific">Tumebacillus lipolyticus</name>
    <dbReference type="NCBI Taxonomy" id="1280370"/>
    <lineage>
        <taxon>Bacteria</taxon>
        <taxon>Bacillati</taxon>
        <taxon>Bacillota</taxon>
        <taxon>Bacilli</taxon>
        <taxon>Bacillales</taxon>
        <taxon>Alicyclobacillaceae</taxon>
        <taxon>Tumebacillus</taxon>
    </lineage>
</organism>
<evidence type="ECO:0000256" key="3">
    <source>
        <dbReference type="ARBA" id="ARBA00023082"/>
    </source>
</evidence>
<evidence type="ECO:0000313" key="9">
    <source>
        <dbReference type="EMBL" id="MFD2171140.1"/>
    </source>
</evidence>
<evidence type="ECO:0000259" key="8">
    <source>
        <dbReference type="Pfam" id="PF08281"/>
    </source>
</evidence>
<keyword evidence="5 6" id="KW-0804">Transcription</keyword>
<evidence type="ECO:0000256" key="4">
    <source>
        <dbReference type="ARBA" id="ARBA00023125"/>
    </source>
</evidence>
<dbReference type="CDD" id="cd06171">
    <property type="entry name" value="Sigma70_r4"/>
    <property type="match status" value="1"/>
</dbReference>
<dbReference type="Gene3D" id="1.10.1740.10">
    <property type="match status" value="1"/>
</dbReference>
<dbReference type="InterPro" id="IPR000838">
    <property type="entry name" value="RNA_pol_sigma70_ECF_CS"/>
</dbReference>
<proteinExistence type="inferred from homology"/>